<name>A0A919FU36_9ACTN</name>
<evidence type="ECO:0000256" key="1">
    <source>
        <dbReference type="SAM" id="MobiDB-lite"/>
    </source>
</evidence>
<accession>A0A919FU36</accession>
<reference evidence="2" key="1">
    <citation type="journal article" date="2014" name="Int. J. Syst. Evol. Microbiol.">
        <title>Complete genome sequence of Corynebacterium casei LMG S-19264T (=DSM 44701T), isolated from a smear-ripened cheese.</title>
        <authorList>
            <consortium name="US DOE Joint Genome Institute (JGI-PGF)"/>
            <person name="Walter F."/>
            <person name="Albersmeier A."/>
            <person name="Kalinowski J."/>
            <person name="Ruckert C."/>
        </authorList>
    </citation>
    <scope>NUCLEOTIDE SEQUENCE</scope>
    <source>
        <strain evidence="2">JCM 5069</strain>
    </source>
</reference>
<dbReference type="EMBL" id="BNCD01000002">
    <property type="protein sequence ID" value="GHH72001.1"/>
    <property type="molecule type" value="Genomic_DNA"/>
</dbReference>
<protein>
    <submittedName>
        <fullName evidence="2">Uncharacterized protein</fullName>
    </submittedName>
</protein>
<feature type="region of interest" description="Disordered" evidence="1">
    <location>
        <begin position="1"/>
        <end position="43"/>
    </location>
</feature>
<dbReference type="InterPro" id="IPR037165">
    <property type="entry name" value="AldOxase/xan_DH_Mopterin-bd_sf"/>
</dbReference>
<gene>
    <name evidence="2" type="ORF">GCM10018793_08320</name>
</gene>
<feature type="compositionally biased region" description="Basic and acidic residues" evidence="1">
    <location>
        <begin position="21"/>
        <end position="43"/>
    </location>
</feature>
<organism evidence="2 3">
    <name type="scientific">Streptomyces sulfonofaciens</name>
    <dbReference type="NCBI Taxonomy" id="68272"/>
    <lineage>
        <taxon>Bacteria</taxon>
        <taxon>Bacillati</taxon>
        <taxon>Actinomycetota</taxon>
        <taxon>Actinomycetes</taxon>
        <taxon>Kitasatosporales</taxon>
        <taxon>Streptomycetaceae</taxon>
        <taxon>Streptomyces</taxon>
    </lineage>
</organism>
<dbReference type="AlphaFoldDB" id="A0A919FU36"/>
<dbReference type="InterPro" id="IPR052516">
    <property type="entry name" value="N-heterocyclic_Hydroxylase"/>
</dbReference>
<dbReference type="GO" id="GO:0016491">
    <property type="term" value="F:oxidoreductase activity"/>
    <property type="evidence" value="ECO:0007669"/>
    <property type="project" value="InterPro"/>
</dbReference>
<dbReference type="RefSeq" id="WP_189929490.1">
    <property type="nucleotide sequence ID" value="NZ_BNCD01000002.1"/>
</dbReference>
<sequence>MWCCGLRPGRHPAHRRPRRRDRLEEHPERRRPAPPGRRDRPVSYDVLQRDETRLVRTFETTGPASATPASPLTYRLPRTTALRSLGGFSNGFANESFFDEPAHAGGHDPLELRISSLTDPRAVAVCEALRPAWQGRPRGGNGSGAGVAFQQ</sequence>
<dbReference type="SUPFAM" id="SSF56003">
    <property type="entry name" value="Molybdenum cofactor-binding domain"/>
    <property type="match status" value="1"/>
</dbReference>
<evidence type="ECO:0000313" key="2">
    <source>
        <dbReference type="EMBL" id="GHH72001.1"/>
    </source>
</evidence>
<keyword evidence="3" id="KW-1185">Reference proteome</keyword>
<evidence type="ECO:0000313" key="3">
    <source>
        <dbReference type="Proteomes" id="UP000603708"/>
    </source>
</evidence>
<dbReference type="PANTHER" id="PTHR47495:SF1">
    <property type="entry name" value="BLL3820 PROTEIN"/>
    <property type="match status" value="1"/>
</dbReference>
<dbReference type="PANTHER" id="PTHR47495">
    <property type="entry name" value="ALDEHYDE DEHYDROGENASE"/>
    <property type="match status" value="1"/>
</dbReference>
<reference evidence="2" key="2">
    <citation type="submission" date="2020-09" db="EMBL/GenBank/DDBJ databases">
        <authorList>
            <person name="Sun Q."/>
            <person name="Ohkuma M."/>
        </authorList>
    </citation>
    <scope>NUCLEOTIDE SEQUENCE</scope>
    <source>
        <strain evidence="2">JCM 5069</strain>
    </source>
</reference>
<comment type="caution">
    <text evidence="2">The sequence shown here is derived from an EMBL/GenBank/DDBJ whole genome shotgun (WGS) entry which is preliminary data.</text>
</comment>
<feature type="compositionally biased region" description="Basic residues" evidence="1">
    <location>
        <begin position="8"/>
        <end position="20"/>
    </location>
</feature>
<proteinExistence type="predicted"/>
<dbReference type="Gene3D" id="3.30.365.10">
    <property type="entry name" value="Aldehyde oxidase/xanthine dehydrogenase, molybdopterin binding domain"/>
    <property type="match status" value="1"/>
</dbReference>
<dbReference type="Proteomes" id="UP000603708">
    <property type="component" value="Unassembled WGS sequence"/>
</dbReference>